<reference evidence="1 2" key="1">
    <citation type="submission" date="2016-04" db="EMBL/GenBank/DDBJ databases">
        <title>First whole genome shotgun sequence of the bacterium Enteractinococcus sp. strain UASWS1574.</title>
        <authorList>
            <person name="Crovadore J."/>
            <person name="Chablais R."/>
            <person name="Lefort F."/>
        </authorList>
    </citation>
    <scope>NUCLEOTIDE SEQUENCE [LARGE SCALE GENOMIC DNA]</scope>
    <source>
        <strain evidence="1 2">UASWS1574</strain>
    </source>
</reference>
<evidence type="ECO:0000313" key="1">
    <source>
        <dbReference type="EMBL" id="OAV60136.1"/>
    </source>
</evidence>
<sequence>MNGSERGSMAGLSDIDQQMLEFEKRSWHYAGAKDRDISDTFGMTPTRYYQKLARLITTEQAYAYDPMLVERLLQSRSTMHRAEGMAS</sequence>
<comment type="caution">
    <text evidence="1">The sequence shown here is derived from an EMBL/GenBank/DDBJ whole genome shotgun (WGS) entry which is preliminary data.</text>
</comment>
<proteinExistence type="predicted"/>
<keyword evidence="2" id="KW-1185">Reference proteome</keyword>
<evidence type="ECO:0000313" key="2">
    <source>
        <dbReference type="Proteomes" id="UP000078292"/>
    </source>
</evidence>
<dbReference type="Proteomes" id="UP000078292">
    <property type="component" value="Unassembled WGS sequence"/>
</dbReference>
<organism evidence="1 2">
    <name type="scientific">Enteractinococcus helveticum</name>
    <dbReference type="NCBI Taxonomy" id="1837282"/>
    <lineage>
        <taxon>Bacteria</taxon>
        <taxon>Bacillati</taxon>
        <taxon>Actinomycetota</taxon>
        <taxon>Actinomycetes</taxon>
        <taxon>Micrococcales</taxon>
        <taxon>Micrococcaceae</taxon>
    </lineage>
</organism>
<dbReference type="OrthoDB" id="3268863at2"/>
<dbReference type="AlphaFoldDB" id="A0A1B7LXW2"/>
<name>A0A1B7LXW2_9MICC</name>
<evidence type="ECO:0008006" key="3">
    <source>
        <dbReference type="Google" id="ProtNLM"/>
    </source>
</evidence>
<dbReference type="Pfam" id="PF11662">
    <property type="entry name" value="DUF3263"/>
    <property type="match status" value="1"/>
</dbReference>
<accession>A0A1B7LXW2</accession>
<dbReference type="EMBL" id="LXEY01000020">
    <property type="protein sequence ID" value="OAV60136.1"/>
    <property type="molecule type" value="Genomic_DNA"/>
</dbReference>
<protein>
    <recommendedName>
        <fullName evidence="3">DUF3263 domain-containing protein</fullName>
    </recommendedName>
</protein>
<gene>
    <name evidence="1" type="ORF">A6F49_12095</name>
</gene>
<dbReference type="InterPro" id="IPR021678">
    <property type="entry name" value="DUF3263"/>
</dbReference>
<dbReference type="STRING" id="1837282.A6F49_12095"/>